<evidence type="ECO:0000256" key="7">
    <source>
        <dbReference type="SAM" id="MobiDB-lite"/>
    </source>
</evidence>
<feature type="region of interest" description="Disordered" evidence="7">
    <location>
        <begin position="279"/>
        <end position="315"/>
    </location>
</feature>
<dbReference type="InterPro" id="IPR030456">
    <property type="entry name" value="TF_fork_head_CS_2"/>
</dbReference>
<dbReference type="PROSITE" id="PS00658">
    <property type="entry name" value="FORK_HEAD_2"/>
    <property type="match status" value="1"/>
</dbReference>
<keyword evidence="2" id="KW-0805">Transcription regulation</keyword>
<dbReference type="InterPro" id="IPR036390">
    <property type="entry name" value="WH_DNA-bd_sf"/>
</dbReference>
<evidence type="ECO:0000313" key="10">
    <source>
        <dbReference type="EMBL" id="KAK9763178.1"/>
    </source>
</evidence>
<dbReference type="Pfam" id="PF00250">
    <property type="entry name" value="Forkhead"/>
    <property type="match status" value="1"/>
</dbReference>
<evidence type="ECO:0000256" key="5">
    <source>
        <dbReference type="ARBA" id="ARBA00023242"/>
    </source>
</evidence>
<keyword evidence="3 6" id="KW-0238">DNA-binding</keyword>
<dbReference type="PROSITE" id="PS00657">
    <property type="entry name" value="FORK_HEAD_1"/>
    <property type="match status" value="1"/>
</dbReference>
<protein>
    <submittedName>
        <fullName evidence="10">Uncharacterized protein</fullName>
    </submittedName>
</protein>
<feature type="DNA-binding region" description="Fork-head" evidence="6">
    <location>
        <begin position="192"/>
        <end position="286"/>
    </location>
</feature>
<feature type="compositionally biased region" description="Polar residues" evidence="7">
    <location>
        <begin position="380"/>
        <end position="404"/>
    </location>
</feature>
<dbReference type="PROSITE" id="PS50039">
    <property type="entry name" value="FORK_HEAD_3"/>
    <property type="match status" value="1"/>
</dbReference>
<reference evidence="10 11" key="1">
    <citation type="submission" date="2023-04" db="EMBL/GenBank/DDBJ databases">
        <title>Genome of Basidiobolus ranarum AG-B5.</title>
        <authorList>
            <person name="Stajich J.E."/>
            <person name="Carter-House D."/>
            <person name="Gryganskyi A."/>
        </authorList>
    </citation>
    <scope>NUCLEOTIDE SEQUENCE [LARGE SCALE GENOMIC DNA]</scope>
    <source>
        <strain evidence="10 11">AG-B5</strain>
    </source>
</reference>
<dbReference type="PANTHER" id="PTHR45881">
    <property type="entry name" value="CHECKPOINT SUPPRESSOR 1-LIKE, ISOFORM A-RELATED"/>
    <property type="match status" value="1"/>
</dbReference>
<comment type="subcellular location">
    <subcellularLocation>
        <location evidence="1 6">Nucleus</location>
    </subcellularLocation>
</comment>
<dbReference type="InterPro" id="IPR036388">
    <property type="entry name" value="WH-like_DNA-bd_sf"/>
</dbReference>
<dbReference type="PRINTS" id="PR00053">
    <property type="entry name" value="FORKHEAD"/>
</dbReference>
<dbReference type="SMART" id="SM00339">
    <property type="entry name" value="FH"/>
    <property type="match status" value="1"/>
</dbReference>
<dbReference type="SUPFAM" id="SSF46785">
    <property type="entry name" value="Winged helix' DNA-binding domain"/>
    <property type="match status" value="1"/>
</dbReference>
<dbReference type="CDD" id="cd22701">
    <property type="entry name" value="FHA_FKH1-like"/>
    <property type="match status" value="1"/>
</dbReference>
<dbReference type="InterPro" id="IPR001766">
    <property type="entry name" value="Fork_head_dom"/>
</dbReference>
<evidence type="ECO:0000256" key="1">
    <source>
        <dbReference type="ARBA" id="ARBA00004123"/>
    </source>
</evidence>
<sequence>MDDEHAAALLAEKFTSPIRAQKSESMLVTTPVADREPVQAYAKLEGDTFSYFIRTLQVTLGRKAANSENADITLGTAKSISRHHAKVYYNFLNQRFELVIQGKNGAFINDQFVEKGATIPLEHRTKIQIGEVAFYFLLPKADSAESALPVPIPPMMKASSMRELSSVDSPNRKSGPIASFDDINMPDYTNVKPPYSYASLIAQAINSTSIKKMTLNGIYNYITSHYPYYQLAQNGWQNSIRHNLSLNKAFVKVPRADGEPGKGAFWTIDQNYEGQFSNGVYKRNRRSSKTSRENSASPFASPVKTRRKSVSSTSLEAGGLLSPVLAPPKFPPISSTTAPPPPPPIFFSNLLKDSSAGNPLESKRKDSNDESIKKEAILTPPSSQTYDCSTQEVKNELTGSQASLLNREKPESPIHSPPHPINLSPPASQLSEHREASEESITSNKQSETTEQNS</sequence>
<dbReference type="Gene3D" id="1.10.10.10">
    <property type="entry name" value="Winged helix-like DNA-binding domain superfamily/Winged helix DNA-binding domain"/>
    <property type="match status" value="1"/>
</dbReference>
<name>A0ABR2WNU1_9FUNG</name>
<feature type="compositionally biased region" description="Basic and acidic residues" evidence="7">
    <location>
        <begin position="361"/>
        <end position="376"/>
    </location>
</feature>
<dbReference type="InterPro" id="IPR008984">
    <property type="entry name" value="SMAD_FHA_dom_sf"/>
</dbReference>
<accession>A0ABR2WNU1</accession>
<feature type="compositionally biased region" description="Polar residues" evidence="7">
    <location>
        <begin position="439"/>
        <end position="454"/>
    </location>
</feature>
<comment type="caution">
    <text evidence="10">The sequence shown here is derived from an EMBL/GenBank/DDBJ whole genome shotgun (WGS) entry which is preliminary data.</text>
</comment>
<dbReference type="InterPro" id="IPR000253">
    <property type="entry name" value="FHA_dom"/>
</dbReference>
<dbReference type="Pfam" id="PF00498">
    <property type="entry name" value="FHA"/>
    <property type="match status" value="1"/>
</dbReference>
<feature type="domain" description="Fork-head" evidence="9">
    <location>
        <begin position="192"/>
        <end position="286"/>
    </location>
</feature>
<evidence type="ECO:0000259" key="8">
    <source>
        <dbReference type="PROSITE" id="PS50006"/>
    </source>
</evidence>
<gene>
    <name evidence="10" type="ORF">K7432_010397</name>
</gene>
<evidence type="ECO:0000256" key="3">
    <source>
        <dbReference type="ARBA" id="ARBA00023125"/>
    </source>
</evidence>
<feature type="domain" description="FHA" evidence="8">
    <location>
        <begin position="58"/>
        <end position="113"/>
    </location>
</feature>
<dbReference type="PANTHER" id="PTHR45881:SF1">
    <property type="entry name" value="FORK HEAD PROTEIN HOMOLOG 2"/>
    <property type="match status" value="1"/>
</dbReference>
<keyword evidence="11" id="KW-1185">Reference proteome</keyword>
<dbReference type="PROSITE" id="PS50006">
    <property type="entry name" value="FHA_DOMAIN"/>
    <property type="match status" value="1"/>
</dbReference>
<evidence type="ECO:0000256" key="2">
    <source>
        <dbReference type="ARBA" id="ARBA00023015"/>
    </source>
</evidence>
<evidence type="ECO:0000256" key="4">
    <source>
        <dbReference type="ARBA" id="ARBA00023163"/>
    </source>
</evidence>
<dbReference type="Proteomes" id="UP001479436">
    <property type="component" value="Unassembled WGS sequence"/>
</dbReference>
<feature type="region of interest" description="Disordered" evidence="7">
    <location>
        <begin position="331"/>
        <end position="454"/>
    </location>
</feature>
<evidence type="ECO:0000313" key="11">
    <source>
        <dbReference type="Proteomes" id="UP001479436"/>
    </source>
</evidence>
<keyword evidence="5 6" id="KW-0539">Nucleus</keyword>
<proteinExistence type="predicted"/>
<dbReference type="InterPro" id="IPR018122">
    <property type="entry name" value="TF_fork_head_CS_1"/>
</dbReference>
<dbReference type="SUPFAM" id="SSF49879">
    <property type="entry name" value="SMAD/FHA domain"/>
    <property type="match status" value="1"/>
</dbReference>
<evidence type="ECO:0000259" key="9">
    <source>
        <dbReference type="PROSITE" id="PS50039"/>
    </source>
</evidence>
<dbReference type="SMART" id="SM00240">
    <property type="entry name" value="FHA"/>
    <property type="match status" value="1"/>
</dbReference>
<dbReference type="CDD" id="cd20024">
    <property type="entry name" value="FH_FOXJ2-like"/>
    <property type="match status" value="1"/>
</dbReference>
<organism evidence="10 11">
    <name type="scientific">Basidiobolus ranarum</name>
    <dbReference type="NCBI Taxonomy" id="34480"/>
    <lineage>
        <taxon>Eukaryota</taxon>
        <taxon>Fungi</taxon>
        <taxon>Fungi incertae sedis</taxon>
        <taxon>Zoopagomycota</taxon>
        <taxon>Entomophthoromycotina</taxon>
        <taxon>Basidiobolomycetes</taxon>
        <taxon>Basidiobolales</taxon>
        <taxon>Basidiobolaceae</taxon>
        <taxon>Basidiobolus</taxon>
    </lineage>
</organism>
<dbReference type="EMBL" id="JASJQH010000714">
    <property type="protein sequence ID" value="KAK9763178.1"/>
    <property type="molecule type" value="Genomic_DNA"/>
</dbReference>
<dbReference type="Gene3D" id="2.60.200.20">
    <property type="match status" value="1"/>
</dbReference>
<evidence type="ECO:0000256" key="6">
    <source>
        <dbReference type="PROSITE-ProRule" id="PRU00089"/>
    </source>
</evidence>
<keyword evidence="4" id="KW-0804">Transcription</keyword>